<evidence type="ECO:0000256" key="1">
    <source>
        <dbReference type="ARBA" id="ARBA00007118"/>
    </source>
</evidence>
<keyword evidence="2" id="KW-0560">Oxidoreductase</keyword>
<dbReference type="InterPro" id="IPR000415">
    <property type="entry name" value="Nitroreductase-like"/>
</dbReference>
<name>A0AAW6U3I0_9BACT</name>
<feature type="domain" description="Nitroreductase" evidence="3">
    <location>
        <begin position="8"/>
        <end position="75"/>
    </location>
</feature>
<comment type="similarity">
    <text evidence="1">Belongs to the nitroreductase family.</text>
</comment>
<proteinExistence type="inferred from homology"/>
<comment type="caution">
    <text evidence="5">The sequence shown here is derived from an EMBL/GenBank/DDBJ whole genome shotgun (WGS) entry which is preliminary data.</text>
</comment>
<evidence type="ECO:0000313" key="5">
    <source>
        <dbReference type="EMBL" id="MDI6450454.1"/>
    </source>
</evidence>
<sequence>MMDVYEAIRRRYSCRNYEDRPLEQEKLVAILEAARQAPSAKNLQDWRFVVVTDKAARKKLAVAANDQTFIENAGAIIVACTVSEHVMRCGQAIGPIDVAIAIEHMCLQATELGLATCWIGSFYPDKVRTVVGIPEGIEIIELLALGYPADSFKEHRREPMESIVCFEKWRF</sequence>
<protein>
    <submittedName>
        <fullName evidence="5">Nitroreductase family protein</fullName>
    </submittedName>
</protein>
<dbReference type="Proteomes" id="UP001431776">
    <property type="component" value="Unassembled WGS sequence"/>
</dbReference>
<dbReference type="InterPro" id="IPR029478">
    <property type="entry name" value="TM1586_NiRdase"/>
</dbReference>
<evidence type="ECO:0000313" key="6">
    <source>
        <dbReference type="Proteomes" id="UP001431776"/>
    </source>
</evidence>
<dbReference type="AlphaFoldDB" id="A0AAW6U3I0"/>
<evidence type="ECO:0000259" key="4">
    <source>
        <dbReference type="Pfam" id="PF14512"/>
    </source>
</evidence>
<dbReference type="GO" id="GO:0016491">
    <property type="term" value="F:oxidoreductase activity"/>
    <property type="evidence" value="ECO:0007669"/>
    <property type="project" value="UniProtKB-KW"/>
</dbReference>
<dbReference type="CDD" id="cd02139">
    <property type="entry name" value="nitroreductase"/>
    <property type="match status" value="1"/>
</dbReference>
<gene>
    <name evidence="5" type="ORF">QJ522_15445</name>
</gene>
<reference evidence="5" key="1">
    <citation type="submission" date="2023-05" db="EMBL/GenBank/DDBJ databases">
        <title>Anaerotaeda fermentans gen. nov., sp. nov., a novel anaerobic planctomycete of the new family within the order Sedimentisphaerales isolated from Taman Peninsula, Russia.</title>
        <authorList>
            <person name="Khomyakova M.A."/>
            <person name="Merkel A.Y."/>
            <person name="Slobodkin A.I."/>
        </authorList>
    </citation>
    <scope>NUCLEOTIDE SEQUENCE</scope>
    <source>
        <strain evidence="5">M17dextr</strain>
    </source>
</reference>
<dbReference type="SUPFAM" id="SSF55469">
    <property type="entry name" value="FMN-dependent nitroreductase-like"/>
    <property type="match status" value="1"/>
</dbReference>
<evidence type="ECO:0000256" key="2">
    <source>
        <dbReference type="ARBA" id="ARBA00023002"/>
    </source>
</evidence>
<organism evidence="5 6">
    <name type="scientific">Anaerobaca lacustris</name>
    <dbReference type="NCBI Taxonomy" id="3044600"/>
    <lineage>
        <taxon>Bacteria</taxon>
        <taxon>Pseudomonadati</taxon>
        <taxon>Planctomycetota</taxon>
        <taxon>Phycisphaerae</taxon>
        <taxon>Sedimentisphaerales</taxon>
        <taxon>Anaerobacaceae</taxon>
        <taxon>Anaerobaca</taxon>
    </lineage>
</organism>
<dbReference type="Pfam" id="PF14512">
    <property type="entry name" value="TM1586_NiRdase"/>
    <property type="match status" value="1"/>
</dbReference>
<accession>A0AAW6U3I0</accession>
<evidence type="ECO:0000259" key="3">
    <source>
        <dbReference type="Pfam" id="PF00881"/>
    </source>
</evidence>
<dbReference type="EMBL" id="JASCXX010000020">
    <property type="protein sequence ID" value="MDI6450454.1"/>
    <property type="molecule type" value="Genomic_DNA"/>
</dbReference>
<keyword evidence="6" id="KW-1185">Reference proteome</keyword>
<dbReference type="Gene3D" id="3.40.109.10">
    <property type="entry name" value="NADH Oxidase"/>
    <property type="match status" value="1"/>
</dbReference>
<dbReference type="Pfam" id="PF00881">
    <property type="entry name" value="Nitroreductase"/>
    <property type="match status" value="1"/>
</dbReference>
<feature type="domain" description="Putative nitroreductase TM1586" evidence="4">
    <location>
        <begin position="102"/>
        <end position="165"/>
    </location>
</feature>
<dbReference type="RefSeq" id="WP_349245865.1">
    <property type="nucleotide sequence ID" value="NZ_JASCXX010000020.1"/>
</dbReference>
<dbReference type="InterPro" id="IPR029479">
    <property type="entry name" value="Nitroreductase"/>
</dbReference>
<dbReference type="PANTHER" id="PTHR43673">
    <property type="entry name" value="NAD(P)H NITROREDUCTASE YDGI-RELATED"/>
    <property type="match status" value="1"/>
</dbReference>
<dbReference type="PANTHER" id="PTHR43673:SF10">
    <property type="entry name" value="NADH DEHYDROGENASE_NAD(P)H NITROREDUCTASE XCC3605-RELATED"/>
    <property type="match status" value="1"/>
</dbReference>